<name>A0A7K0BNS0_9ACTN</name>
<dbReference type="Pfam" id="PF13413">
    <property type="entry name" value="HTH_25"/>
    <property type="match status" value="1"/>
</dbReference>
<keyword evidence="5" id="KW-1185">Reference proteome</keyword>
<evidence type="ECO:0000256" key="1">
    <source>
        <dbReference type="SAM" id="MobiDB-lite"/>
    </source>
</evidence>
<dbReference type="Pfam" id="PF13464">
    <property type="entry name" value="RodZ_C"/>
    <property type="match status" value="1"/>
</dbReference>
<dbReference type="InterPro" id="IPR010982">
    <property type="entry name" value="Lambda_DNA-bd_dom_sf"/>
</dbReference>
<dbReference type="GO" id="GO:0003677">
    <property type="term" value="F:DNA binding"/>
    <property type="evidence" value="ECO:0007669"/>
    <property type="project" value="InterPro"/>
</dbReference>
<dbReference type="Gene3D" id="1.10.260.40">
    <property type="entry name" value="lambda repressor-like DNA-binding domains"/>
    <property type="match status" value="1"/>
</dbReference>
<dbReference type="PANTHER" id="PTHR34475">
    <property type="match status" value="1"/>
</dbReference>
<gene>
    <name evidence="4" type="primary">rodZ</name>
    <name evidence="4" type="ORF">ACRB68_08600</name>
</gene>
<dbReference type="RefSeq" id="WP_328593734.1">
    <property type="nucleotide sequence ID" value="NZ_WEGH01000001.1"/>
</dbReference>
<protein>
    <submittedName>
        <fullName evidence="4">Cytoskeleton protein RodZ</fullName>
    </submittedName>
</protein>
<keyword evidence="2" id="KW-0472">Membrane</keyword>
<dbReference type="EMBL" id="WEGH01000001">
    <property type="protein sequence ID" value="MQY02825.1"/>
    <property type="molecule type" value="Genomic_DNA"/>
</dbReference>
<organism evidence="4 5">
    <name type="scientific">Actinomadura macrotermitis</name>
    <dbReference type="NCBI Taxonomy" id="2585200"/>
    <lineage>
        <taxon>Bacteria</taxon>
        <taxon>Bacillati</taxon>
        <taxon>Actinomycetota</taxon>
        <taxon>Actinomycetes</taxon>
        <taxon>Streptosporangiales</taxon>
        <taxon>Thermomonosporaceae</taxon>
        <taxon>Actinomadura</taxon>
    </lineage>
</organism>
<evidence type="ECO:0000256" key="2">
    <source>
        <dbReference type="SAM" id="Phobius"/>
    </source>
</evidence>
<evidence type="ECO:0000313" key="4">
    <source>
        <dbReference type="EMBL" id="MQY02825.1"/>
    </source>
</evidence>
<evidence type="ECO:0000313" key="5">
    <source>
        <dbReference type="Proteomes" id="UP000487268"/>
    </source>
</evidence>
<feature type="compositionally biased region" description="Low complexity" evidence="1">
    <location>
        <begin position="138"/>
        <end position="154"/>
    </location>
</feature>
<keyword evidence="2" id="KW-1133">Transmembrane helix</keyword>
<sequence length="244" mass="26035">MSIGETLADERHRAGLTITQVSLRTRIRETVIRGIEHDDFTACGGDFYARGHIRSIARVVGVDPEPLVRAYDDAHGGAPQPLSAARAFEPERPVVFHERRTANWSAAMGLALVMLVAIGVVQLVAGDRGEHHTAQQVAVAPPASPSARPSAAPTSPAPRKEVTLQVKARRGTWVNVRGDKGKQLFTGVIDKGGSKDWTAKKKITIVIGSGGGLRLTVNGKDLGTPGHRGESLRLAFTPRGPEEA</sequence>
<feature type="transmembrane region" description="Helical" evidence="2">
    <location>
        <begin position="106"/>
        <end position="125"/>
    </location>
</feature>
<dbReference type="Proteomes" id="UP000487268">
    <property type="component" value="Unassembled WGS sequence"/>
</dbReference>
<accession>A0A7K0BNS0</accession>
<feature type="region of interest" description="Disordered" evidence="1">
    <location>
        <begin position="220"/>
        <end position="244"/>
    </location>
</feature>
<comment type="caution">
    <text evidence="4">The sequence shown here is derived from an EMBL/GenBank/DDBJ whole genome shotgun (WGS) entry which is preliminary data.</text>
</comment>
<evidence type="ECO:0000259" key="3">
    <source>
        <dbReference type="Pfam" id="PF13464"/>
    </source>
</evidence>
<keyword evidence="2" id="KW-0812">Transmembrane</keyword>
<proteinExistence type="predicted"/>
<dbReference type="InterPro" id="IPR050400">
    <property type="entry name" value="Bact_Cytoskel_RodZ"/>
</dbReference>
<reference evidence="4 5" key="1">
    <citation type="submission" date="2019-10" db="EMBL/GenBank/DDBJ databases">
        <title>Actinomadura rubteroloni sp. nov. and Actinomadura macrotermitis sp. nov., isolated from the gut of fungus growing-termite Macrotermes natalensis.</title>
        <authorList>
            <person name="Benndorf R."/>
            <person name="Martin K."/>
            <person name="Kuefner M."/>
            <person name="De Beer W."/>
            <person name="Kaster A.-K."/>
            <person name="Vollmers J."/>
            <person name="Poulsen M."/>
            <person name="Beemelmanns C."/>
        </authorList>
    </citation>
    <scope>NUCLEOTIDE SEQUENCE [LARGE SCALE GENOMIC DNA]</scope>
    <source>
        <strain evidence="4 5">RB68</strain>
    </source>
</reference>
<dbReference type="CDD" id="cd00093">
    <property type="entry name" value="HTH_XRE"/>
    <property type="match status" value="1"/>
</dbReference>
<feature type="domain" description="Cytoskeleton protein RodZ-like C-terminal" evidence="3">
    <location>
        <begin position="166"/>
        <end position="229"/>
    </location>
</feature>
<dbReference type="InterPro" id="IPR025194">
    <property type="entry name" value="RodZ-like_C"/>
</dbReference>
<dbReference type="AlphaFoldDB" id="A0A7K0BNS0"/>
<feature type="region of interest" description="Disordered" evidence="1">
    <location>
        <begin position="138"/>
        <end position="161"/>
    </location>
</feature>
<dbReference type="InterPro" id="IPR001387">
    <property type="entry name" value="Cro/C1-type_HTH"/>
</dbReference>
<dbReference type="PANTHER" id="PTHR34475:SF1">
    <property type="entry name" value="CYTOSKELETON PROTEIN RODZ"/>
    <property type="match status" value="1"/>
</dbReference>